<dbReference type="Proteomes" id="UP001597055">
    <property type="component" value="Unassembled WGS sequence"/>
</dbReference>
<keyword evidence="3" id="KW-1133">Transmembrane helix</keyword>
<protein>
    <submittedName>
        <fullName evidence="5">RHS repeat domain-containing protein</fullName>
    </submittedName>
</protein>
<name>A0ABW3AKQ1_9MICO</name>
<proteinExistence type="predicted"/>
<dbReference type="InterPro" id="IPR050708">
    <property type="entry name" value="T6SS_VgrG/RHS"/>
</dbReference>
<feature type="domain" description="Teneurin-like YD-shell" evidence="4">
    <location>
        <begin position="703"/>
        <end position="978"/>
    </location>
</feature>
<evidence type="ECO:0000256" key="3">
    <source>
        <dbReference type="SAM" id="Phobius"/>
    </source>
</evidence>
<sequence>MTPAQALVVPLALPTAPTTTGVTGDRPGATELSFFVSDQTTVFVDVGSGNLRVQNRSLALPGVTGSVGIGQSYNSRSTSAGSTSTPAAHRWSWDVGGAGLLSAGTGGKVVYTSGDGATWVFTPVSGSPGAFTAPGGVMADLAAVGSTYTLTWRKTRTVVTFNADGQPTSIADRNGNSTALSYSGGIPSTVVSTAGPTPARTAALSYSSSTYTLTVTQTSGASSRNVKYVKDPYSNLVKITDANGKDTLFGYSGNQLTSITAPGGAVIGISYKSGTDKVSRISQNNTTAGSPGTSHTRFEYASGTQTLVARPNTNQSASVSSVPHITYTLDSASLLVTGSVDEMGRSRAATYTPNGDVATATQGTGGGASTTTATYGANSGDSLTSVQSPAGATASAAYTNTAASTKYLPSSTTDSAGNTTTYTYNGAGNPLTSSNALAATNTLTYKSNGTVATALAPGNGTNTTQYGYNSNSQLSTLTPVTGSSLGSRAYTYDDFGRVRTATDGKGVTTTYSYDNQDRLLSTAFTGGTATVTTTYTDTGLPATRVDGNGTTTYGYDQLGRLITRVNTFAGGTISYGYDLSSNLTSVTDSRGTTTNQFDDSGVATKILYPSGSGVKTLAIGTDDQGRRTDVWLDTNPTNSAWKGHTHQDYDASGRVSRSIAETVDTGGNPVTVTDVSYCYNTTGTPPTCGTGAATDRAKLQWERNNLTGQVTTYGYDTAGHLTSAAQTGGTSPTAWTYTYDARGNRLTATATGGVSSSQTLTFNAGNQVTTAGYSFDGAGNMTADPAGTYTYNGAQQMTGVSNGSGSFAYKYAGTSQVEVVQQQTSTTTYKLVYGRLNQVGMPVIEQAKIGSVTAYVENDPVTGQPLMLRTSTGAVSLYVYDGTGNPTAILRDVTGTGYVYTYDPYGLATLSYTSGGSGTGQNPFLFKGGIQDRATGWVHYGNRWYNPTTGRWTQQDTLDAPIDPQNANRYAYAGCDPINNIDPTGQLTYCQQLNSAAAFFGVVAAGATAYAVYTSPGNAVPVAGQVNTGGAVVIAALTGLAGAFFFAQGVLAGC</sequence>
<feature type="domain" description="Teneurin-like YD-shell" evidence="4">
    <location>
        <begin position="154"/>
        <end position="645"/>
    </location>
</feature>
<dbReference type="InterPro" id="IPR022385">
    <property type="entry name" value="Rhs_assc_core"/>
</dbReference>
<accession>A0ABW3AKQ1</accession>
<reference evidence="6" key="1">
    <citation type="journal article" date="2019" name="Int. J. Syst. Evol. Microbiol.">
        <title>The Global Catalogue of Microorganisms (GCM) 10K type strain sequencing project: providing services to taxonomists for standard genome sequencing and annotation.</title>
        <authorList>
            <consortium name="The Broad Institute Genomics Platform"/>
            <consortium name="The Broad Institute Genome Sequencing Center for Infectious Disease"/>
            <person name="Wu L."/>
            <person name="Ma J."/>
        </authorList>
    </citation>
    <scope>NUCLEOTIDE SEQUENCE [LARGE SCALE GENOMIC DNA]</scope>
    <source>
        <strain evidence="6">CCUG 54523</strain>
    </source>
</reference>
<dbReference type="InterPro" id="IPR056823">
    <property type="entry name" value="TEN-like_YD-shell"/>
</dbReference>
<keyword evidence="1" id="KW-0677">Repeat</keyword>
<evidence type="ECO:0000259" key="4">
    <source>
        <dbReference type="Pfam" id="PF25023"/>
    </source>
</evidence>
<keyword evidence="3" id="KW-0472">Membrane</keyword>
<feature type="region of interest" description="Disordered" evidence="2">
    <location>
        <begin position="351"/>
        <end position="372"/>
    </location>
</feature>
<dbReference type="RefSeq" id="WP_204978969.1">
    <property type="nucleotide sequence ID" value="NZ_JBHTII010000001.1"/>
</dbReference>
<evidence type="ECO:0000256" key="2">
    <source>
        <dbReference type="SAM" id="MobiDB-lite"/>
    </source>
</evidence>
<evidence type="ECO:0000313" key="5">
    <source>
        <dbReference type="EMBL" id="MFD0791181.1"/>
    </source>
</evidence>
<dbReference type="NCBIfam" id="TIGR03696">
    <property type="entry name" value="Rhs_assc_core"/>
    <property type="match status" value="1"/>
</dbReference>
<dbReference type="Pfam" id="PF25023">
    <property type="entry name" value="TEN_YD-shell"/>
    <property type="match status" value="2"/>
</dbReference>
<dbReference type="NCBIfam" id="TIGR01643">
    <property type="entry name" value="YD_repeat_2x"/>
    <property type="match status" value="2"/>
</dbReference>
<dbReference type="PANTHER" id="PTHR32305">
    <property type="match status" value="1"/>
</dbReference>
<keyword evidence="3" id="KW-0812">Transmembrane</keyword>
<gene>
    <name evidence="5" type="ORF">ACFQ0P_12290</name>
</gene>
<comment type="caution">
    <text evidence="5">The sequence shown here is derived from an EMBL/GenBank/DDBJ whole genome shotgun (WGS) entry which is preliminary data.</text>
</comment>
<dbReference type="Gene3D" id="2.180.10.10">
    <property type="entry name" value="RHS repeat-associated core"/>
    <property type="match status" value="2"/>
</dbReference>
<feature type="transmembrane region" description="Helical" evidence="3">
    <location>
        <begin position="1026"/>
        <end position="1047"/>
    </location>
</feature>
<dbReference type="EMBL" id="JBHTII010000001">
    <property type="protein sequence ID" value="MFD0791181.1"/>
    <property type="molecule type" value="Genomic_DNA"/>
</dbReference>
<dbReference type="PANTHER" id="PTHR32305:SF15">
    <property type="entry name" value="PROTEIN RHSA-RELATED"/>
    <property type="match status" value="1"/>
</dbReference>
<keyword evidence="6" id="KW-1185">Reference proteome</keyword>
<evidence type="ECO:0000256" key="1">
    <source>
        <dbReference type="ARBA" id="ARBA00022737"/>
    </source>
</evidence>
<dbReference type="InterPro" id="IPR006530">
    <property type="entry name" value="YD"/>
</dbReference>
<organism evidence="5 6">
    <name type="scientific">Microbacterium insulae</name>
    <dbReference type="NCBI Taxonomy" id="483014"/>
    <lineage>
        <taxon>Bacteria</taxon>
        <taxon>Bacillati</taxon>
        <taxon>Actinomycetota</taxon>
        <taxon>Actinomycetes</taxon>
        <taxon>Micrococcales</taxon>
        <taxon>Microbacteriaceae</taxon>
        <taxon>Microbacterium</taxon>
    </lineage>
</organism>
<evidence type="ECO:0000313" key="6">
    <source>
        <dbReference type="Proteomes" id="UP001597055"/>
    </source>
</evidence>
<feature type="transmembrane region" description="Helical" evidence="3">
    <location>
        <begin position="996"/>
        <end position="1014"/>
    </location>
</feature>